<dbReference type="Proteomes" id="UP001217089">
    <property type="component" value="Unassembled WGS sequence"/>
</dbReference>
<organism evidence="3 4">
    <name type="scientific">Tegillarca granosa</name>
    <name type="common">Malaysian cockle</name>
    <name type="synonym">Anadara granosa</name>
    <dbReference type="NCBI Taxonomy" id="220873"/>
    <lineage>
        <taxon>Eukaryota</taxon>
        <taxon>Metazoa</taxon>
        <taxon>Spiralia</taxon>
        <taxon>Lophotrochozoa</taxon>
        <taxon>Mollusca</taxon>
        <taxon>Bivalvia</taxon>
        <taxon>Autobranchia</taxon>
        <taxon>Pteriomorphia</taxon>
        <taxon>Arcoida</taxon>
        <taxon>Arcoidea</taxon>
        <taxon>Arcidae</taxon>
        <taxon>Tegillarca</taxon>
    </lineage>
</organism>
<dbReference type="PROSITE" id="PS51420">
    <property type="entry name" value="RHO"/>
    <property type="match status" value="1"/>
</dbReference>
<accession>A0ABQ9F120</accession>
<dbReference type="InterPro" id="IPR005225">
    <property type="entry name" value="Small_GTP-bd"/>
</dbReference>
<proteinExistence type="predicted"/>
<dbReference type="SMART" id="SM00173">
    <property type="entry name" value="RAS"/>
    <property type="match status" value="1"/>
</dbReference>
<sequence length="201" mass="22585">MKTSKPPGVIKCTVVGDGGVGKTSMLMSYTTGKIQTDYQPTQFDTYSVTVHLDGADHRVSMMDTAGQETYDRLRTLSYYDTDVFIVSFSVEDKDSFDNVKTKWIPEIKQFRPDTPFLLVGTQTDLRGSDADITESCIWATQGKKLSKRLGAEGYYECSALERSGLDDIFRATVKAATQPKKKRRVWQSFKNAFKRKSLAIS</sequence>
<dbReference type="PANTHER" id="PTHR24072">
    <property type="entry name" value="RHO FAMILY GTPASE"/>
    <property type="match status" value="1"/>
</dbReference>
<keyword evidence="1" id="KW-0547">Nucleotide-binding</keyword>
<dbReference type="PROSITE" id="PS51421">
    <property type="entry name" value="RAS"/>
    <property type="match status" value="1"/>
</dbReference>
<evidence type="ECO:0000256" key="1">
    <source>
        <dbReference type="ARBA" id="ARBA00022741"/>
    </source>
</evidence>
<dbReference type="NCBIfam" id="TIGR00231">
    <property type="entry name" value="small_GTP"/>
    <property type="match status" value="1"/>
</dbReference>
<keyword evidence="2" id="KW-0342">GTP-binding</keyword>
<dbReference type="PROSITE" id="PS51419">
    <property type="entry name" value="RAB"/>
    <property type="match status" value="1"/>
</dbReference>
<protein>
    <submittedName>
        <fullName evidence="3">Uncharacterized protein</fullName>
    </submittedName>
</protein>
<dbReference type="InterPro" id="IPR027417">
    <property type="entry name" value="P-loop_NTPase"/>
</dbReference>
<reference evidence="3 4" key="1">
    <citation type="submission" date="2022-12" db="EMBL/GenBank/DDBJ databases">
        <title>Chromosome-level genome of Tegillarca granosa.</title>
        <authorList>
            <person name="Kim J."/>
        </authorList>
    </citation>
    <scope>NUCLEOTIDE SEQUENCE [LARGE SCALE GENOMIC DNA]</scope>
    <source>
        <strain evidence="3">Teg-2019</strain>
        <tissue evidence="3">Adductor muscle</tissue>
    </source>
</reference>
<comment type="caution">
    <text evidence="3">The sequence shown here is derived from an EMBL/GenBank/DDBJ whole genome shotgun (WGS) entry which is preliminary data.</text>
</comment>
<gene>
    <name evidence="3" type="ORF">KUTeg_014082</name>
</gene>
<evidence type="ECO:0000313" key="4">
    <source>
        <dbReference type="Proteomes" id="UP001217089"/>
    </source>
</evidence>
<keyword evidence="4" id="KW-1185">Reference proteome</keyword>
<evidence type="ECO:0000256" key="2">
    <source>
        <dbReference type="ARBA" id="ARBA00023134"/>
    </source>
</evidence>
<dbReference type="InterPro" id="IPR001806">
    <property type="entry name" value="Small_GTPase"/>
</dbReference>
<dbReference type="SMART" id="SM00174">
    <property type="entry name" value="RHO"/>
    <property type="match status" value="1"/>
</dbReference>
<dbReference type="CDD" id="cd00157">
    <property type="entry name" value="Rho"/>
    <property type="match status" value="1"/>
</dbReference>
<evidence type="ECO:0000313" key="3">
    <source>
        <dbReference type="EMBL" id="KAJ8309208.1"/>
    </source>
</evidence>
<dbReference type="Gene3D" id="3.40.50.300">
    <property type="entry name" value="P-loop containing nucleotide triphosphate hydrolases"/>
    <property type="match status" value="1"/>
</dbReference>
<dbReference type="SUPFAM" id="SSF52540">
    <property type="entry name" value="P-loop containing nucleoside triphosphate hydrolases"/>
    <property type="match status" value="1"/>
</dbReference>
<dbReference type="Pfam" id="PF00071">
    <property type="entry name" value="Ras"/>
    <property type="match status" value="1"/>
</dbReference>
<dbReference type="SMART" id="SM00175">
    <property type="entry name" value="RAB"/>
    <property type="match status" value="1"/>
</dbReference>
<dbReference type="EMBL" id="JARBDR010000657">
    <property type="protein sequence ID" value="KAJ8309208.1"/>
    <property type="molecule type" value="Genomic_DNA"/>
</dbReference>
<dbReference type="InterPro" id="IPR003578">
    <property type="entry name" value="Small_GTPase_Rho"/>
</dbReference>
<dbReference type="PRINTS" id="PR00449">
    <property type="entry name" value="RASTRNSFRMNG"/>
</dbReference>
<name>A0ABQ9F120_TEGGR</name>